<accession>A0AAD7SIS0</accession>
<dbReference type="Proteomes" id="UP001221898">
    <property type="component" value="Unassembled WGS sequence"/>
</dbReference>
<reference evidence="5" key="1">
    <citation type="journal article" date="2023" name="Science">
        <title>Genome structures resolve the early diversification of teleost fishes.</title>
        <authorList>
            <person name="Parey E."/>
            <person name="Louis A."/>
            <person name="Montfort J."/>
            <person name="Bouchez O."/>
            <person name="Roques C."/>
            <person name="Iampietro C."/>
            <person name="Lluch J."/>
            <person name="Castinel A."/>
            <person name="Donnadieu C."/>
            <person name="Desvignes T."/>
            <person name="Floi Bucao C."/>
            <person name="Jouanno E."/>
            <person name="Wen M."/>
            <person name="Mejri S."/>
            <person name="Dirks R."/>
            <person name="Jansen H."/>
            <person name="Henkel C."/>
            <person name="Chen W.J."/>
            <person name="Zahm M."/>
            <person name="Cabau C."/>
            <person name="Klopp C."/>
            <person name="Thompson A.W."/>
            <person name="Robinson-Rechavi M."/>
            <person name="Braasch I."/>
            <person name="Lecointre G."/>
            <person name="Bobe J."/>
            <person name="Postlethwait J.H."/>
            <person name="Berthelot C."/>
            <person name="Roest Crollius H."/>
            <person name="Guiguen Y."/>
        </authorList>
    </citation>
    <scope>NUCLEOTIDE SEQUENCE</scope>
    <source>
        <strain evidence="5">NC1722</strain>
    </source>
</reference>
<keyword evidence="1" id="KW-1015">Disulfide bond</keyword>
<dbReference type="SMART" id="SM00042">
    <property type="entry name" value="CUB"/>
    <property type="match status" value="1"/>
</dbReference>
<dbReference type="SUPFAM" id="SSF49854">
    <property type="entry name" value="Spermadhesin, CUB domain"/>
    <property type="match status" value="1"/>
</dbReference>
<proteinExistence type="predicted"/>
<organism evidence="5 6">
    <name type="scientific">Aldrovandia affinis</name>
    <dbReference type="NCBI Taxonomy" id="143900"/>
    <lineage>
        <taxon>Eukaryota</taxon>
        <taxon>Metazoa</taxon>
        <taxon>Chordata</taxon>
        <taxon>Craniata</taxon>
        <taxon>Vertebrata</taxon>
        <taxon>Euteleostomi</taxon>
        <taxon>Actinopterygii</taxon>
        <taxon>Neopterygii</taxon>
        <taxon>Teleostei</taxon>
        <taxon>Notacanthiformes</taxon>
        <taxon>Halosauridae</taxon>
        <taxon>Aldrovandia</taxon>
    </lineage>
</organism>
<protein>
    <recommendedName>
        <fullName evidence="4">CUB domain-containing protein</fullName>
    </recommendedName>
</protein>
<dbReference type="FunFam" id="2.60.120.290:FF:000001">
    <property type="entry name" value="CUB and sushi domain-containing protein 3 isoform X1"/>
    <property type="match status" value="1"/>
</dbReference>
<dbReference type="EMBL" id="JAINUG010000061">
    <property type="protein sequence ID" value="KAJ8402877.1"/>
    <property type="molecule type" value="Genomic_DNA"/>
</dbReference>
<comment type="caution">
    <text evidence="2">Lacks conserved residue(s) required for the propagation of feature annotation.</text>
</comment>
<evidence type="ECO:0000256" key="1">
    <source>
        <dbReference type="ARBA" id="ARBA00023157"/>
    </source>
</evidence>
<dbReference type="Gene3D" id="2.60.120.290">
    <property type="entry name" value="Spermadhesin, CUB domain"/>
    <property type="match status" value="1"/>
</dbReference>
<comment type="caution">
    <text evidence="5">The sequence shown here is derived from an EMBL/GenBank/DDBJ whole genome shotgun (WGS) entry which is preliminary data.</text>
</comment>
<dbReference type="InterPro" id="IPR052129">
    <property type="entry name" value="Spermadhesin-Link_domain"/>
</dbReference>
<dbReference type="PROSITE" id="PS01180">
    <property type="entry name" value="CUB"/>
    <property type="match status" value="1"/>
</dbReference>
<feature type="region of interest" description="Disordered" evidence="3">
    <location>
        <begin position="215"/>
        <end position="241"/>
    </location>
</feature>
<dbReference type="InterPro" id="IPR000859">
    <property type="entry name" value="CUB_dom"/>
</dbReference>
<keyword evidence="6" id="KW-1185">Reference proteome</keyword>
<name>A0AAD7SIS0_9TELE</name>
<dbReference type="AlphaFoldDB" id="A0AAD7SIS0"/>
<feature type="domain" description="CUB" evidence="4">
    <location>
        <begin position="66"/>
        <end position="174"/>
    </location>
</feature>
<dbReference type="PANTHER" id="PTHR46908:SF8">
    <property type="entry name" value="C-TYPE LECTIN DOMAIN-CONTAINING PROTEIN"/>
    <property type="match status" value="1"/>
</dbReference>
<dbReference type="CDD" id="cd00041">
    <property type="entry name" value="CUB"/>
    <property type="match status" value="1"/>
</dbReference>
<evidence type="ECO:0000256" key="3">
    <source>
        <dbReference type="SAM" id="MobiDB-lite"/>
    </source>
</evidence>
<evidence type="ECO:0000259" key="4">
    <source>
        <dbReference type="PROSITE" id="PS01180"/>
    </source>
</evidence>
<dbReference type="InterPro" id="IPR035914">
    <property type="entry name" value="Sperma_CUB_dom_sf"/>
</dbReference>
<dbReference type="Pfam" id="PF00431">
    <property type="entry name" value="CUB"/>
    <property type="match status" value="1"/>
</dbReference>
<sequence>MRTVSSCDGTGLERTPCRCSRSGARKLDGLGVFALMKAVGVPACCWSRVFFLYVGLLTASVEAQNCSYTLRDPNGTIESPGYPYGYPNYSNCTWVVEAPDHARIQLLFQGFALEEPFDILSIYNGPPRPNNLNSRLTGFQLPTPIVSSGPRLTLWFLSDYAVSGQGFTASYKERSAAATTVHQLSIQGHPSGPPLVQHRVAEILDGVQLERSCVSATKRAEHRPTSSPGNTEGIRRRKWVL</sequence>
<gene>
    <name evidence="5" type="ORF">AAFF_G00361910</name>
</gene>
<evidence type="ECO:0000313" key="5">
    <source>
        <dbReference type="EMBL" id="KAJ8402877.1"/>
    </source>
</evidence>
<evidence type="ECO:0000256" key="2">
    <source>
        <dbReference type="PROSITE-ProRule" id="PRU00059"/>
    </source>
</evidence>
<dbReference type="PANTHER" id="PTHR46908">
    <property type="entry name" value="CUBILIN-LIKE PROTEIN"/>
    <property type="match status" value="1"/>
</dbReference>
<evidence type="ECO:0000313" key="6">
    <source>
        <dbReference type="Proteomes" id="UP001221898"/>
    </source>
</evidence>